<feature type="transmembrane region" description="Helical" evidence="6">
    <location>
        <begin position="28"/>
        <end position="49"/>
    </location>
</feature>
<evidence type="ECO:0000313" key="8">
    <source>
        <dbReference type="EMBL" id="TGY08672.1"/>
    </source>
</evidence>
<evidence type="ECO:0000256" key="3">
    <source>
        <dbReference type="ARBA" id="ARBA00022989"/>
    </source>
</evidence>
<organism evidence="8 9">
    <name type="scientific">Bacteroides acidifaciens</name>
    <dbReference type="NCBI Taxonomy" id="85831"/>
    <lineage>
        <taxon>Bacteria</taxon>
        <taxon>Pseudomonadati</taxon>
        <taxon>Bacteroidota</taxon>
        <taxon>Bacteroidia</taxon>
        <taxon>Bacteroidales</taxon>
        <taxon>Bacteroidaceae</taxon>
        <taxon>Bacteroides</taxon>
    </lineage>
</organism>
<dbReference type="Proteomes" id="UP000305751">
    <property type="component" value="Unassembled WGS sequence"/>
</dbReference>
<comment type="caution">
    <text evidence="8">The sequence shown here is derived from an EMBL/GenBank/DDBJ whole genome shotgun (WGS) entry which is preliminary data.</text>
</comment>
<reference evidence="8 9" key="1">
    <citation type="submission" date="2019-04" db="EMBL/GenBank/DDBJ databases">
        <title>Microbes associate with the intestines of laboratory mice.</title>
        <authorList>
            <person name="Navarre W."/>
            <person name="Wong E."/>
            <person name="Huang K."/>
            <person name="Tropini C."/>
            <person name="Ng K."/>
            <person name="Yu B."/>
        </authorList>
    </citation>
    <scope>NUCLEOTIDE SEQUENCE [LARGE SCALE GENOMIC DNA]</scope>
    <source>
        <strain evidence="8 9">NM70_E10</strain>
    </source>
</reference>
<keyword evidence="2 6" id="KW-0812">Transmembrane</keyword>
<keyword evidence="4 6" id="KW-0472">Membrane</keyword>
<evidence type="ECO:0000256" key="2">
    <source>
        <dbReference type="ARBA" id="ARBA00022692"/>
    </source>
</evidence>
<name>A0A4S2B4X9_9BACE</name>
<dbReference type="AlphaFoldDB" id="A0A4S2B4X9"/>
<dbReference type="PANTHER" id="PTHR30386:SF26">
    <property type="entry name" value="TRANSPORT PROTEIN COMB"/>
    <property type="match status" value="1"/>
</dbReference>
<keyword evidence="9" id="KW-1185">Reference proteome</keyword>
<evidence type="ECO:0000256" key="1">
    <source>
        <dbReference type="ARBA" id="ARBA00004167"/>
    </source>
</evidence>
<proteinExistence type="predicted"/>
<accession>A0A4S2B4X9</accession>
<evidence type="ECO:0000313" key="9">
    <source>
        <dbReference type="Proteomes" id="UP000305751"/>
    </source>
</evidence>
<evidence type="ECO:0000256" key="5">
    <source>
        <dbReference type="SAM" id="Coils"/>
    </source>
</evidence>
<dbReference type="EMBL" id="SRZA01000001">
    <property type="protein sequence ID" value="TGY08672.1"/>
    <property type="molecule type" value="Genomic_DNA"/>
</dbReference>
<dbReference type="Proteomes" id="UP000491181">
    <property type="component" value="Unassembled WGS sequence"/>
</dbReference>
<keyword evidence="3 6" id="KW-1133">Transmembrane helix</keyword>
<reference evidence="7 10" key="2">
    <citation type="journal article" date="2020" name="Microbiome">
        <title>Single-cell genomics of uncultured bacteria reveals dietary fiber responders in the mouse gut microbiota.</title>
        <authorList>
            <person name="Chijiiwa R."/>
            <person name="Hosokawa M."/>
            <person name="Kogawa M."/>
            <person name="Nishikawa Y."/>
            <person name="Ide K."/>
            <person name="Sakanashi C."/>
            <person name="Takahashi K."/>
            <person name="Takeyama H."/>
        </authorList>
    </citation>
    <scope>NUCLEOTIDE SEQUENCE [LARGE SCALE GENOMIC DNA]</scope>
    <source>
        <strain evidence="7">IMSAGC_001</strain>
    </source>
</reference>
<evidence type="ECO:0000256" key="6">
    <source>
        <dbReference type="SAM" id="Phobius"/>
    </source>
</evidence>
<gene>
    <name evidence="7" type="primary">ltxD_1</name>
    <name evidence="8" type="ORF">E5356_00100</name>
    <name evidence="7" type="ORF">IMSAGC001_00792</name>
</gene>
<sequence length="446" mass="51330">MAKRDKVEIRHEEIQELLGNPPSWLVKWGISVFAGIITVLIIGSSLFMYPQIIEAPIVMTTEQPPTWVIAKSSGKIDSIYVKNKELVSEGEIIAIIHNTAKVEDVLYLKNLLENDSIEKLNTIQKELQIGELQDSYSLLVKTLQQYEVFNKEQIYELREKAAYEEINSQKMYLKQLEKQSEIYKEAYLISQERYSADSILYKMKALSAKEYEQSLMQKNQDKTRYNQSNLDIISVSIHLAQLNKAIKEYMAEEKREKTEYHTTIMRLYNQLKSNILLWEQTYLLKAPITGLVSYSSFWSKHQHINAGEQSFAVIPHSPGKIIGKCKVPVSGIGKIMPQQEVNIKLDGFPYMEFGTIRGVVENISLIPIRIEQPLKVEYANWVEVSINNLTTTYGKEIPFTGELTGTASITTKEMSLLEHLLSPLKYLWSKKMTNHKHNKTTELENL</sequence>
<evidence type="ECO:0000256" key="4">
    <source>
        <dbReference type="ARBA" id="ARBA00023136"/>
    </source>
</evidence>
<dbReference type="PANTHER" id="PTHR30386">
    <property type="entry name" value="MEMBRANE FUSION SUBUNIT OF EMRAB-TOLC MULTIDRUG EFFLUX PUMP"/>
    <property type="match status" value="1"/>
</dbReference>
<dbReference type="PRINTS" id="PR01490">
    <property type="entry name" value="RTXTOXIND"/>
</dbReference>
<feature type="coiled-coil region" evidence="5">
    <location>
        <begin position="208"/>
        <end position="259"/>
    </location>
</feature>
<protein>
    <submittedName>
        <fullName evidence="8">HlyD family efflux transporter periplasmic adaptor subunit</fullName>
    </submittedName>
    <submittedName>
        <fullName evidence="7">Leukotoxin export protein LtxD</fullName>
    </submittedName>
</protein>
<dbReference type="RefSeq" id="WP_136013304.1">
    <property type="nucleotide sequence ID" value="NZ_BLLS01000010.1"/>
</dbReference>
<dbReference type="GO" id="GO:0016020">
    <property type="term" value="C:membrane"/>
    <property type="evidence" value="ECO:0007669"/>
    <property type="project" value="UniProtKB-SubCell"/>
</dbReference>
<evidence type="ECO:0000313" key="10">
    <source>
        <dbReference type="Proteomes" id="UP000491181"/>
    </source>
</evidence>
<evidence type="ECO:0000313" key="7">
    <source>
        <dbReference type="EMBL" id="GFH85392.1"/>
    </source>
</evidence>
<keyword evidence="5" id="KW-0175">Coiled coil</keyword>
<dbReference type="EMBL" id="BLLS01000010">
    <property type="protein sequence ID" value="GFH85392.1"/>
    <property type="molecule type" value="Genomic_DNA"/>
</dbReference>
<comment type="subcellular location">
    <subcellularLocation>
        <location evidence="1">Membrane</location>
        <topology evidence="1">Single-pass membrane protein</topology>
    </subcellularLocation>
</comment>
<dbReference type="InterPro" id="IPR050739">
    <property type="entry name" value="MFP"/>
</dbReference>